<keyword evidence="3 12" id="KW-0813">Transport</keyword>
<evidence type="ECO:0000256" key="5">
    <source>
        <dbReference type="ARBA" id="ARBA00022692"/>
    </source>
</evidence>
<evidence type="ECO:0000256" key="4">
    <source>
        <dbReference type="ARBA" id="ARBA00022547"/>
    </source>
</evidence>
<keyword evidence="11" id="KW-0066">ATP synthesis</keyword>
<geneLocation type="mitochondrion" evidence="15"/>
<evidence type="ECO:0000256" key="6">
    <source>
        <dbReference type="ARBA" id="ARBA00022781"/>
    </source>
</evidence>
<dbReference type="GO" id="GO:0015986">
    <property type="term" value="P:proton motive force-driven ATP synthesis"/>
    <property type="evidence" value="ECO:0007669"/>
    <property type="project" value="InterPro"/>
</dbReference>
<keyword evidence="7 14" id="KW-1133">Transmembrane helix</keyword>
<evidence type="ECO:0000256" key="8">
    <source>
        <dbReference type="ARBA" id="ARBA00023065"/>
    </source>
</evidence>
<keyword evidence="8 12" id="KW-0406">Ion transport</keyword>
<organism evidence="15">
    <name type="scientific">Pelusios castaneus</name>
    <name type="common">West African mud turtle</name>
    <dbReference type="NCBI Taxonomy" id="367368"/>
    <lineage>
        <taxon>Eukaryota</taxon>
        <taxon>Metazoa</taxon>
        <taxon>Chordata</taxon>
        <taxon>Craniata</taxon>
        <taxon>Vertebrata</taxon>
        <taxon>Euteleostomi</taxon>
        <taxon>Archelosauria</taxon>
        <taxon>Testudinata</taxon>
        <taxon>Testudines</taxon>
        <taxon>Pleurodira</taxon>
        <taxon>Pelomedusidae</taxon>
        <taxon>Pelusios</taxon>
    </lineage>
</organism>
<dbReference type="EMBL" id="KC692463">
    <property type="protein sequence ID" value="AGL45236.1"/>
    <property type="molecule type" value="Genomic_DNA"/>
</dbReference>
<evidence type="ECO:0000256" key="14">
    <source>
        <dbReference type="SAM" id="Phobius"/>
    </source>
</evidence>
<gene>
    <name evidence="15" type="primary">ATP8</name>
</gene>
<dbReference type="GeneID" id="22832558"/>
<accession>A0A0A6ZDV9</accession>
<evidence type="ECO:0000256" key="12">
    <source>
        <dbReference type="RuleBase" id="RU003661"/>
    </source>
</evidence>
<sequence>MPQLNPYPWFSTFLTSWLILIILLLKIKSHVSNNPPTNKKNTLTTPSPWIWPWT</sequence>
<feature type="compositionally biased region" description="Low complexity" evidence="13">
    <location>
        <begin position="34"/>
        <end position="48"/>
    </location>
</feature>
<evidence type="ECO:0000256" key="7">
    <source>
        <dbReference type="ARBA" id="ARBA00022989"/>
    </source>
</evidence>
<proteinExistence type="inferred from homology"/>
<evidence type="ECO:0000313" key="15">
    <source>
        <dbReference type="EMBL" id="AGL45236.1"/>
    </source>
</evidence>
<protein>
    <recommendedName>
        <fullName evidence="12">ATP synthase complex subunit 8</fullName>
    </recommendedName>
</protein>
<keyword evidence="5 12" id="KW-0812">Transmembrane</keyword>
<dbReference type="RefSeq" id="YP_009113967.1">
    <property type="nucleotide sequence ID" value="NC_026049.1"/>
</dbReference>
<reference evidence="15" key="1">
    <citation type="submission" date="2013-02" db="EMBL/GenBank/DDBJ databases">
        <title>Pelusios castaneus mitochondrial DNA complete genome.</title>
        <authorList>
            <person name="Nie L.W."/>
            <person name="Hou H.Z."/>
        </authorList>
    </citation>
    <scope>NUCLEOTIDE SEQUENCE</scope>
</reference>
<evidence type="ECO:0000256" key="10">
    <source>
        <dbReference type="ARBA" id="ARBA00023136"/>
    </source>
</evidence>
<evidence type="ECO:0000256" key="2">
    <source>
        <dbReference type="ARBA" id="ARBA00008892"/>
    </source>
</evidence>
<keyword evidence="4 12" id="KW-0138">CF(0)</keyword>
<feature type="region of interest" description="Disordered" evidence="13">
    <location>
        <begin position="34"/>
        <end position="54"/>
    </location>
</feature>
<dbReference type="GO" id="GO:0045259">
    <property type="term" value="C:proton-transporting ATP synthase complex"/>
    <property type="evidence" value="ECO:0007669"/>
    <property type="project" value="UniProtKB-KW"/>
</dbReference>
<dbReference type="GO" id="GO:0015078">
    <property type="term" value="F:proton transmembrane transporter activity"/>
    <property type="evidence" value="ECO:0007669"/>
    <property type="project" value="InterPro"/>
</dbReference>
<name>A0A0A6ZDV9_9SAUR</name>
<dbReference type="Pfam" id="PF00895">
    <property type="entry name" value="ATP-synt_8"/>
    <property type="match status" value="1"/>
</dbReference>
<evidence type="ECO:0000256" key="1">
    <source>
        <dbReference type="ARBA" id="ARBA00004304"/>
    </source>
</evidence>
<feature type="transmembrane region" description="Helical" evidence="14">
    <location>
        <begin position="6"/>
        <end position="25"/>
    </location>
</feature>
<evidence type="ECO:0000256" key="9">
    <source>
        <dbReference type="ARBA" id="ARBA00023128"/>
    </source>
</evidence>
<keyword evidence="9 12" id="KW-0496">Mitochondrion</keyword>
<dbReference type="GO" id="GO:0031966">
    <property type="term" value="C:mitochondrial membrane"/>
    <property type="evidence" value="ECO:0007669"/>
    <property type="project" value="UniProtKB-SubCell"/>
</dbReference>
<dbReference type="InterPro" id="IPR050635">
    <property type="entry name" value="ATPase_protein_8"/>
</dbReference>
<dbReference type="CTD" id="4509"/>
<dbReference type="InterPro" id="IPR001421">
    <property type="entry name" value="ATP8_metazoa"/>
</dbReference>
<dbReference type="PANTHER" id="PTHR39937">
    <property type="entry name" value="ATP SYNTHASE PROTEIN 8"/>
    <property type="match status" value="1"/>
</dbReference>
<evidence type="ECO:0000256" key="13">
    <source>
        <dbReference type="SAM" id="MobiDB-lite"/>
    </source>
</evidence>
<evidence type="ECO:0000256" key="11">
    <source>
        <dbReference type="ARBA" id="ARBA00023310"/>
    </source>
</evidence>
<comment type="subcellular location">
    <subcellularLocation>
        <location evidence="1 12">Mitochondrion membrane</location>
        <topology evidence="1 12">Single-pass membrane protein</topology>
    </subcellularLocation>
</comment>
<evidence type="ECO:0000256" key="3">
    <source>
        <dbReference type="ARBA" id="ARBA00022448"/>
    </source>
</evidence>
<keyword evidence="10 14" id="KW-0472">Membrane</keyword>
<keyword evidence="6 12" id="KW-0375">Hydrogen ion transport</keyword>
<comment type="similarity">
    <text evidence="2 12">Belongs to the ATPase protein 8 family.</text>
</comment>
<dbReference type="AlphaFoldDB" id="A0A0A6ZDV9"/>
<dbReference type="PANTHER" id="PTHR39937:SF1">
    <property type="entry name" value="ATP SYNTHASE PROTEIN 8"/>
    <property type="match status" value="1"/>
</dbReference>